<dbReference type="Proteomes" id="UP000727407">
    <property type="component" value="Unassembled WGS sequence"/>
</dbReference>
<proteinExistence type="predicted"/>
<keyword evidence="2" id="KW-1185">Reference proteome</keyword>
<evidence type="ECO:0000313" key="2">
    <source>
        <dbReference type="Proteomes" id="UP000727407"/>
    </source>
</evidence>
<gene>
    <name evidence="1" type="primary">por</name>
    <name evidence="1" type="ORF">DAT39_006750</name>
</gene>
<organism evidence="1 2">
    <name type="scientific">Clarias magur</name>
    <name type="common">Asian catfish</name>
    <name type="synonym">Macropteronotus magur</name>
    <dbReference type="NCBI Taxonomy" id="1594786"/>
    <lineage>
        <taxon>Eukaryota</taxon>
        <taxon>Metazoa</taxon>
        <taxon>Chordata</taxon>
        <taxon>Craniata</taxon>
        <taxon>Vertebrata</taxon>
        <taxon>Euteleostomi</taxon>
        <taxon>Actinopterygii</taxon>
        <taxon>Neopterygii</taxon>
        <taxon>Teleostei</taxon>
        <taxon>Ostariophysi</taxon>
        <taxon>Siluriformes</taxon>
        <taxon>Clariidae</taxon>
        <taxon>Clarias</taxon>
    </lineage>
</organism>
<protein>
    <submittedName>
        <fullName evidence="1">Protein-serine O-palmitoleoyltransferase porcupine</fullName>
    </submittedName>
</protein>
<reference evidence="1" key="1">
    <citation type="submission" date="2020-07" db="EMBL/GenBank/DDBJ databases">
        <title>Clarias magur genome sequencing, assembly and annotation.</title>
        <authorList>
            <person name="Kushwaha B."/>
            <person name="Kumar R."/>
            <person name="Das P."/>
            <person name="Joshi C.G."/>
            <person name="Kumar D."/>
            <person name="Nagpure N.S."/>
            <person name="Pandey M."/>
            <person name="Agarwal S."/>
            <person name="Srivastava S."/>
            <person name="Singh M."/>
            <person name="Sahoo L."/>
            <person name="Jayasankar P."/>
            <person name="Meher P.K."/>
            <person name="Koringa P.G."/>
            <person name="Iquebal M.A."/>
            <person name="Das S.P."/>
            <person name="Bit A."/>
            <person name="Patnaik S."/>
            <person name="Patel N."/>
            <person name="Shah T.M."/>
            <person name="Hinsu A."/>
            <person name="Jena J.K."/>
        </authorList>
    </citation>
    <scope>NUCLEOTIDE SEQUENCE</scope>
    <source>
        <strain evidence="1">CIFAMagur01</strain>
        <tissue evidence="1">Testis</tissue>
    </source>
</reference>
<accession>A0A8J4XF18</accession>
<comment type="caution">
    <text evidence="1">The sequence shown here is derived from an EMBL/GenBank/DDBJ whole genome shotgun (WGS) entry which is preliminary data.</text>
</comment>
<sequence>MKISERLSSLHKRIWINTVGLGSWFQSQSLNRHTHAHMHALDHAVQHSPRPARVGVGRDSILEESGAVCHLGNHVSMDSTSSPSAKSG</sequence>
<evidence type="ECO:0000313" key="1">
    <source>
        <dbReference type="EMBL" id="KAF5903525.1"/>
    </source>
</evidence>
<name>A0A8J4XF18_CLAMG</name>
<dbReference type="EMBL" id="QNUK01000072">
    <property type="protein sequence ID" value="KAF5903525.1"/>
    <property type="molecule type" value="Genomic_DNA"/>
</dbReference>
<dbReference type="AlphaFoldDB" id="A0A8J4XF18"/>